<gene>
    <name evidence="3" type="ORF">LUZ62_037267</name>
</gene>
<keyword evidence="1" id="KW-0175">Coiled coil</keyword>
<evidence type="ECO:0000313" key="3">
    <source>
        <dbReference type="EMBL" id="KAJ4786021.1"/>
    </source>
</evidence>
<sequence>MALESLPWGVGVGVGDFAMDGFGSFWSHNNNNDYYSQNTEELKQKLLQTTLELETLRTTAKEEMRKKEENINKLIQLVKLTTKERDEAKEQVNALLSFLQSKKPQQPGAVNSGLTESDSLSDAQTRISHRSHVSSPVESFYHAESSNITTSAPIPAATATATKFDYGSVIIDELAKKRPLPEKGKLMHAVMNAGPLLQTLMVAGPLPMWRNPPPVQTCQVTGSRGSQLCMKRQITLPLDNRYTDCSVKRLRTF</sequence>
<name>A0AAV8F2S5_9POAL</name>
<dbReference type="PANTHER" id="PTHR33431">
    <property type="entry name" value="ENABLED-LIKE PROTEIN (DUF1635)"/>
    <property type="match status" value="1"/>
</dbReference>
<dbReference type="PANTHER" id="PTHR33431:SF12">
    <property type="entry name" value="HIGH MOBILITY GROUP BOX PROTEIN, PUTATIVE (DUF1635)-RELATED"/>
    <property type="match status" value="1"/>
</dbReference>
<feature type="compositionally biased region" description="Polar residues" evidence="2">
    <location>
        <begin position="104"/>
        <end position="126"/>
    </location>
</feature>
<dbReference type="EMBL" id="JAMFTS010000002">
    <property type="protein sequence ID" value="KAJ4786021.1"/>
    <property type="molecule type" value="Genomic_DNA"/>
</dbReference>
<feature type="coiled-coil region" evidence="1">
    <location>
        <begin position="39"/>
        <end position="91"/>
    </location>
</feature>
<comment type="caution">
    <text evidence="3">The sequence shown here is derived from an EMBL/GenBank/DDBJ whole genome shotgun (WGS) entry which is preliminary data.</text>
</comment>
<accession>A0AAV8F2S5</accession>
<evidence type="ECO:0000256" key="2">
    <source>
        <dbReference type="SAM" id="MobiDB-lite"/>
    </source>
</evidence>
<organism evidence="3 4">
    <name type="scientific">Rhynchospora pubera</name>
    <dbReference type="NCBI Taxonomy" id="906938"/>
    <lineage>
        <taxon>Eukaryota</taxon>
        <taxon>Viridiplantae</taxon>
        <taxon>Streptophyta</taxon>
        <taxon>Embryophyta</taxon>
        <taxon>Tracheophyta</taxon>
        <taxon>Spermatophyta</taxon>
        <taxon>Magnoliopsida</taxon>
        <taxon>Liliopsida</taxon>
        <taxon>Poales</taxon>
        <taxon>Cyperaceae</taxon>
        <taxon>Cyperoideae</taxon>
        <taxon>Rhynchosporeae</taxon>
        <taxon>Rhynchospora</taxon>
    </lineage>
</organism>
<dbReference type="Pfam" id="PF07795">
    <property type="entry name" value="DUF1635"/>
    <property type="match status" value="1"/>
</dbReference>
<keyword evidence="4" id="KW-1185">Reference proteome</keyword>
<evidence type="ECO:0000256" key="1">
    <source>
        <dbReference type="SAM" id="Coils"/>
    </source>
</evidence>
<reference evidence="3" key="1">
    <citation type="submission" date="2022-08" db="EMBL/GenBank/DDBJ databases">
        <authorList>
            <person name="Marques A."/>
        </authorList>
    </citation>
    <scope>NUCLEOTIDE SEQUENCE</scope>
    <source>
        <strain evidence="3">RhyPub2mFocal</strain>
        <tissue evidence="3">Leaves</tissue>
    </source>
</reference>
<dbReference type="AlphaFoldDB" id="A0AAV8F2S5"/>
<dbReference type="InterPro" id="IPR012862">
    <property type="entry name" value="DUF1635"/>
</dbReference>
<feature type="region of interest" description="Disordered" evidence="2">
    <location>
        <begin position="104"/>
        <end position="138"/>
    </location>
</feature>
<protein>
    <submittedName>
        <fullName evidence="3">Enabled-like protein (DUF1635)</fullName>
    </submittedName>
</protein>
<proteinExistence type="predicted"/>
<evidence type="ECO:0000313" key="4">
    <source>
        <dbReference type="Proteomes" id="UP001140206"/>
    </source>
</evidence>
<dbReference type="Proteomes" id="UP001140206">
    <property type="component" value="Chromosome 2"/>
</dbReference>